<dbReference type="Pfam" id="PF00083">
    <property type="entry name" value="Sugar_tr"/>
    <property type="match status" value="1"/>
</dbReference>
<dbReference type="InterPro" id="IPR005828">
    <property type="entry name" value="MFS_sugar_transport-like"/>
</dbReference>
<feature type="transmembrane region" description="Helical" evidence="5">
    <location>
        <begin position="44"/>
        <end position="64"/>
    </location>
</feature>
<dbReference type="PANTHER" id="PTHR23508:SF10">
    <property type="entry name" value="CARBOXYLIC ACID TRANSPORTER PROTEIN HOMOLOG"/>
    <property type="match status" value="1"/>
</dbReference>
<protein>
    <recommendedName>
        <fullName evidence="6">Major facilitator superfamily (MFS) profile domain-containing protein</fullName>
    </recommendedName>
</protein>
<name>K3W5V7_GLOUD</name>
<proteinExistence type="predicted"/>
<dbReference type="PROSITE" id="PS50850">
    <property type="entry name" value="MFS"/>
    <property type="match status" value="1"/>
</dbReference>
<dbReference type="Proteomes" id="UP000019132">
    <property type="component" value="Unassembled WGS sequence"/>
</dbReference>
<keyword evidence="4 5" id="KW-0472">Membrane</keyword>
<feature type="transmembrane region" description="Helical" evidence="5">
    <location>
        <begin position="99"/>
        <end position="119"/>
    </location>
</feature>
<dbReference type="eggNOG" id="KOG0252">
    <property type="taxonomic scope" value="Eukaryota"/>
</dbReference>
<dbReference type="VEuPathDB" id="FungiDB:PYU1_G000348"/>
<feature type="domain" description="Major facilitator superfamily (MFS) profile" evidence="6">
    <location>
        <begin position="3"/>
        <end position="153"/>
    </location>
</feature>
<dbReference type="GO" id="GO:0046943">
    <property type="term" value="F:carboxylic acid transmembrane transporter activity"/>
    <property type="evidence" value="ECO:0007669"/>
    <property type="project" value="TreeGrafter"/>
</dbReference>
<evidence type="ECO:0000256" key="1">
    <source>
        <dbReference type="ARBA" id="ARBA00004141"/>
    </source>
</evidence>
<dbReference type="InParanoid" id="K3W5V7"/>
<dbReference type="InterPro" id="IPR036259">
    <property type="entry name" value="MFS_trans_sf"/>
</dbReference>
<dbReference type="SUPFAM" id="SSF103473">
    <property type="entry name" value="MFS general substrate transporter"/>
    <property type="match status" value="1"/>
</dbReference>
<evidence type="ECO:0000313" key="7">
    <source>
        <dbReference type="EnsemblProtists" id="PYU1_T000348"/>
    </source>
</evidence>
<reference evidence="7" key="3">
    <citation type="submission" date="2015-02" db="UniProtKB">
        <authorList>
            <consortium name="EnsemblProtists"/>
        </authorList>
    </citation>
    <scope>IDENTIFICATION</scope>
    <source>
        <strain evidence="7">DAOM BR144</strain>
    </source>
</reference>
<dbReference type="EnsemblProtists" id="PYU1_T000348">
    <property type="protein sequence ID" value="PYU1_T000348"/>
    <property type="gene ID" value="PYU1_G000348"/>
</dbReference>
<dbReference type="InterPro" id="IPR020846">
    <property type="entry name" value="MFS_dom"/>
</dbReference>
<comment type="subcellular location">
    <subcellularLocation>
        <location evidence="1">Membrane</location>
        <topology evidence="1">Multi-pass membrane protein</topology>
    </subcellularLocation>
</comment>
<keyword evidence="8" id="KW-1185">Reference proteome</keyword>
<dbReference type="AlphaFoldDB" id="K3W5V7"/>
<dbReference type="HOGENOM" id="CLU_148997_0_0_1"/>
<reference evidence="8" key="1">
    <citation type="journal article" date="2010" name="Genome Biol.">
        <title>Genome sequence of the necrotrophic plant pathogen Pythium ultimum reveals original pathogenicity mechanisms and effector repertoire.</title>
        <authorList>
            <person name="Levesque C.A."/>
            <person name="Brouwer H."/>
            <person name="Cano L."/>
            <person name="Hamilton J.P."/>
            <person name="Holt C."/>
            <person name="Huitema E."/>
            <person name="Raffaele S."/>
            <person name="Robideau G.P."/>
            <person name="Thines M."/>
            <person name="Win J."/>
            <person name="Zerillo M.M."/>
            <person name="Beakes G.W."/>
            <person name="Boore J.L."/>
            <person name="Busam D."/>
            <person name="Dumas B."/>
            <person name="Ferriera S."/>
            <person name="Fuerstenberg S.I."/>
            <person name="Gachon C.M."/>
            <person name="Gaulin E."/>
            <person name="Govers F."/>
            <person name="Grenville-Briggs L."/>
            <person name="Horner N."/>
            <person name="Hostetler J."/>
            <person name="Jiang R.H."/>
            <person name="Johnson J."/>
            <person name="Krajaejun T."/>
            <person name="Lin H."/>
            <person name="Meijer H.J."/>
            <person name="Moore B."/>
            <person name="Morris P."/>
            <person name="Phuntmart V."/>
            <person name="Puiu D."/>
            <person name="Shetty J."/>
            <person name="Stajich J.E."/>
            <person name="Tripathy S."/>
            <person name="Wawra S."/>
            <person name="van West P."/>
            <person name="Whitty B.R."/>
            <person name="Coutinho P.M."/>
            <person name="Henrissat B."/>
            <person name="Martin F."/>
            <person name="Thomas P.D."/>
            <person name="Tyler B.M."/>
            <person name="De Vries R.P."/>
            <person name="Kamoun S."/>
            <person name="Yandell M."/>
            <person name="Tisserat N."/>
            <person name="Buell C.R."/>
        </authorList>
    </citation>
    <scope>NUCLEOTIDE SEQUENCE</scope>
    <source>
        <strain evidence="8">DAOM:BR144</strain>
    </source>
</reference>
<organism evidence="7 8">
    <name type="scientific">Globisporangium ultimum (strain ATCC 200006 / CBS 805.95 / DAOM BR144)</name>
    <name type="common">Pythium ultimum</name>
    <dbReference type="NCBI Taxonomy" id="431595"/>
    <lineage>
        <taxon>Eukaryota</taxon>
        <taxon>Sar</taxon>
        <taxon>Stramenopiles</taxon>
        <taxon>Oomycota</taxon>
        <taxon>Peronosporomycetes</taxon>
        <taxon>Pythiales</taxon>
        <taxon>Pythiaceae</taxon>
        <taxon>Globisporangium</taxon>
    </lineage>
</organism>
<dbReference type="OMA" id="NMTATCV"/>
<evidence type="ECO:0000259" key="6">
    <source>
        <dbReference type="PROSITE" id="PS50850"/>
    </source>
</evidence>
<accession>K3W5V7</accession>
<feature type="transmembrane region" description="Helical" evidence="5">
    <location>
        <begin position="71"/>
        <end position="93"/>
    </location>
</feature>
<keyword evidence="2 5" id="KW-0812">Transmembrane</keyword>
<keyword evidence="3 5" id="KW-1133">Transmembrane helix</keyword>
<dbReference type="EMBL" id="GL376636">
    <property type="status" value="NOT_ANNOTATED_CDS"/>
    <property type="molecule type" value="Genomic_DNA"/>
</dbReference>
<evidence type="ECO:0000313" key="8">
    <source>
        <dbReference type="Proteomes" id="UP000019132"/>
    </source>
</evidence>
<dbReference type="Gene3D" id="1.20.1250.20">
    <property type="entry name" value="MFS general substrate transporter like domains"/>
    <property type="match status" value="1"/>
</dbReference>
<evidence type="ECO:0000256" key="5">
    <source>
        <dbReference type="SAM" id="Phobius"/>
    </source>
</evidence>
<reference evidence="8" key="2">
    <citation type="submission" date="2010-04" db="EMBL/GenBank/DDBJ databases">
        <authorList>
            <person name="Buell R."/>
            <person name="Hamilton J."/>
            <person name="Hostetler J."/>
        </authorList>
    </citation>
    <scope>NUCLEOTIDE SEQUENCE [LARGE SCALE GENOMIC DNA]</scope>
    <source>
        <strain evidence="8">DAOM:BR144</strain>
    </source>
</reference>
<evidence type="ECO:0000256" key="4">
    <source>
        <dbReference type="ARBA" id="ARBA00023136"/>
    </source>
</evidence>
<dbReference type="GO" id="GO:0005886">
    <property type="term" value="C:plasma membrane"/>
    <property type="evidence" value="ECO:0007669"/>
    <property type="project" value="TreeGrafter"/>
</dbReference>
<dbReference type="PANTHER" id="PTHR23508">
    <property type="entry name" value="CARBOXYLIC ACID TRANSPORTER PROTEIN HOMOLOG"/>
    <property type="match status" value="1"/>
</dbReference>
<sequence>MNKFLVRGLGFFNDAYDLLVMNVVNVVLSEQYGAKVYTPHMKSAVSAAAIIGAVVGQLLFGFLGDIFGRKVNMIITCCLLIFGGILCTVAYAGDATNTLWFLVIARGILGVGIGGEYPLAASSTAEDSTSPADRNKRVALTFSLQGHVGHLMA</sequence>
<evidence type="ECO:0000256" key="3">
    <source>
        <dbReference type="ARBA" id="ARBA00022989"/>
    </source>
</evidence>
<evidence type="ECO:0000256" key="2">
    <source>
        <dbReference type="ARBA" id="ARBA00022692"/>
    </source>
</evidence>